<proteinExistence type="predicted"/>
<dbReference type="Pfam" id="PF25312">
    <property type="entry name" value="Allergen_Asp_f_4"/>
    <property type="match status" value="1"/>
</dbReference>
<feature type="signal peptide" evidence="1">
    <location>
        <begin position="1"/>
        <end position="20"/>
    </location>
</feature>
<dbReference type="GO" id="GO:0019863">
    <property type="term" value="F:IgE binding"/>
    <property type="evidence" value="ECO:0007669"/>
    <property type="project" value="InterPro"/>
</dbReference>
<reference evidence="2 3" key="1">
    <citation type="submission" date="2023-08" db="EMBL/GenBank/DDBJ databases">
        <title>Black Yeasts Isolated from many extreme environments.</title>
        <authorList>
            <person name="Coleine C."/>
            <person name="Stajich J.E."/>
            <person name="Selbmann L."/>
        </authorList>
    </citation>
    <scope>NUCLEOTIDE SEQUENCE [LARGE SCALE GENOMIC DNA]</scope>
    <source>
        <strain evidence="2 3">CCFEE 5910</strain>
    </source>
</reference>
<dbReference type="GO" id="GO:0005576">
    <property type="term" value="C:extracellular region"/>
    <property type="evidence" value="ECO:0007669"/>
    <property type="project" value="InterPro"/>
</dbReference>
<name>A0AAN7SZD4_9EURO</name>
<dbReference type="Proteomes" id="UP001309876">
    <property type="component" value="Unassembled WGS sequence"/>
</dbReference>
<dbReference type="AlphaFoldDB" id="A0AAN7SZD4"/>
<gene>
    <name evidence="2" type="ORF">LTR05_005769</name>
</gene>
<comment type="caution">
    <text evidence="2">The sequence shown here is derived from an EMBL/GenBank/DDBJ whole genome shotgun (WGS) entry which is preliminary data.</text>
</comment>
<dbReference type="EMBL" id="JAVRRJ010000005">
    <property type="protein sequence ID" value="KAK5084691.1"/>
    <property type="molecule type" value="Genomic_DNA"/>
</dbReference>
<keyword evidence="3" id="KW-1185">Reference proteome</keyword>
<evidence type="ECO:0000313" key="2">
    <source>
        <dbReference type="EMBL" id="KAK5084691.1"/>
    </source>
</evidence>
<organism evidence="2 3">
    <name type="scientific">Lithohypha guttulata</name>
    <dbReference type="NCBI Taxonomy" id="1690604"/>
    <lineage>
        <taxon>Eukaryota</taxon>
        <taxon>Fungi</taxon>
        <taxon>Dikarya</taxon>
        <taxon>Ascomycota</taxon>
        <taxon>Pezizomycotina</taxon>
        <taxon>Eurotiomycetes</taxon>
        <taxon>Chaetothyriomycetidae</taxon>
        <taxon>Chaetothyriales</taxon>
        <taxon>Trichomeriaceae</taxon>
        <taxon>Lithohypha</taxon>
    </lineage>
</organism>
<evidence type="ECO:0000313" key="3">
    <source>
        <dbReference type="Proteomes" id="UP001309876"/>
    </source>
</evidence>
<keyword evidence="1" id="KW-0732">Signal</keyword>
<feature type="chain" id="PRO_5042956357" evidence="1">
    <location>
        <begin position="21"/>
        <end position="263"/>
    </location>
</feature>
<dbReference type="InterPro" id="IPR038903">
    <property type="entry name" value="Allergen_Asp_f_4"/>
</dbReference>
<protein>
    <submittedName>
        <fullName evidence="2">Uncharacterized protein</fullName>
    </submittedName>
</protein>
<evidence type="ECO:0000256" key="1">
    <source>
        <dbReference type="SAM" id="SignalP"/>
    </source>
</evidence>
<accession>A0AAN7SZD4</accession>
<sequence length="263" mass="27602">MHFSTTAIVLSTLAAGQALAASILPHAHGHAHQQGKRHNNAVRHVEFMKAQSERRDAALLSATDSSLLTTLGFTSSGTNAVASSATVPWLGNDGKWTNEFTNESDDDIVLAVWGPVGSWVNNVKPQITVSIPKGGSKTVSFPDGWSGAWAPVHKGTKLVMGQIYDTWGEATFSAPFSVADVSREVNMKGRSMTIVTPTCTSDMNTCVFKCDGGVETCMTGYSLVNCATNSQPGAYFGYDYLGAASGGCGGMGNSANLKTILGN</sequence>